<name>A0A942WTS2_VEIPA</name>
<organism evidence="2 3">
    <name type="scientific">Veillonella parvula</name>
    <name type="common">Staphylococcus parvulus</name>
    <dbReference type="NCBI Taxonomy" id="29466"/>
    <lineage>
        <taxon>Bacteria</taxon>
        <taxon>Bacillati</taxon>
        <taxon>Bacillota</taxon>
        <taxon>Negativicutes</taxon>
        <taxon>Veillonellales</taxon>
        <taxon>Veillonellaceae</taxon>
        <taxon>Veillonella</taxon>
    </lineage>
</organism>
<evidence type="ECO:0000259" key="1">
    <source>
        <dbReference type="Pfam" id="PF07883"/>
    </source>
</evidence>
<dbReference type="PANTHER" id="PTHR37694:SF1">
    <property type="entry name" value="SLR8022 PROTEIN"/>
    <property type="match status" value="1"/>
</dbReference>
<protein>
    <submittedName>
        <fullName evidence="2">Cupin domain-containing protein</fullName>
    </submittedName>
</protein>
<dbReference type="PANTHER" id="PTHR37694">
    <property type="entry name" value="SLR8022 PROTEIN"/>
    <property type="match status" value="1"/>
</dbReference>
<evidence type="ECO:0000313" key="3">
    <source>
        <dbReference type="Proteomes" id="UP000778864"/>
    </source>
</evidence>
<dbReference type="Pfam" id="PF07883">
    <property type="entry name" value="Cupin_2"/>
    <property type="match status" value="1"/>
</dbReference>
<dbReference type="CDD" id="cd02230">
    <property type="entry name" value="cupin_HP0902-like"/>
    <property type="match status" value="1"/>
</dbReference>
<dbReference type="RefSeq" id="WP_004698659.1">
    <property type="nucleotide sequence ID" value="NZ_CBDEQO010000058.1"/>
</dbReference>
<proteinExistence type="predicted"/>
<comment type="caution">
    <text evidence="2">The sequence shown here is derived from an EMBL/GenBank/DDBJ whole genome shotgun (WGS) entry which is preliminary data.</text>
</comment>
<dbReference type="InterPro" id="IPR011051">
    <property type="entry name" value="RmlC_Cupin_sf"/>
</dbReference>
<dbReference type="InterPro" id="IPR014710">
    <property type="entry name" value="RmlC-like_jellyroll"/>
</dbReference>
<sequence length="111" mass="12176">MSKTFTKNIPVNEILHLGDCLEYKEGQVISITIAQNERLSITLFALPKGEEISTHITVGDAIVQILDGEAHIVVGDVEHNVKAGETLIMPSEVPHSLDAQENFKMLLTVVK</sequence>
<reference evidence="2" key="1">
    <citation type="submission" date="2021-02" db="EMBL/GenBank/DDBJ databases">
        <title>Infant gut strain persistence is associated with maternal origin, phylogeny, and functional potential including surface adhesion and iron acquisition.</title>
        <authorList>
            <person name="Lou Y.C."/>
        </authorList>
    </citation>
    <scope>NUCLEOTIDE SEQUENCE</scope>
    <source>
        <strain evidence="2">L3_108_031G1_dasL3_108_031G1_concoct_20</strain>
    </source>
</reference>
<dbReference type="EMBL" id="JAGZMU010000001">
    <property type="protein sequence ID" value="MBS4892145.1"/>
    <property type="molecule type" value="Genomic_DNA"/>
</dbReference>
<dbReference type="Proteomes" id="UP000778864">
    <property type="component" value="Unassembled WGS sequence"/>
</dbReference>
<dbReference type="InterPro" id="IPR013096">
    <property type="entry name" value="Cupin_2"/>
</dbReference>
<dbReference type="Gene3D" id="2.60.120.10">
    <property type="entry name" value="Jelly Rolls"/>
    <property type="match status" value="1"/>
</dbReference>
<dbReference type="SUPFAM" id="SSF51182">
    <property type="entry name" value="RmlC-like cupins"/>
    <property type="match status" value="1"/>
</dbReference>
<feature type="domain" description="Cupin type-2" evidence="1">
    <location>
        <begin position="43"/>
        <end position="107"/>
    </location>
</feature>
<gene>
    <name evidence="2" type="ORF">KHZ90_00005</name>
</gene>
<accession>A0A942WTS2</accession>
<dbReference type="AlphaFoldDB" id="A0A942WTS2"/>
<evidence type="ECO:0000313" key="2">
    <source>
        <dbReference type="EMBL" id="MBS4892145.1"/>
    </source>
</evidence>